<dbReference type="InterPro" id="IPR001223">
    <property type="entry name" value="Glyco_hydro18_cat"/>
</dbReference>
<dbReference type="SMART" id="SM00636">
    <property type="entry name" value="Glyco_18"/>
    <property type="match status" value="1"/>
</dbReference>
<dbReference type="PROSITE" id="PS51910">
    <property type="entry name" value="GH18_2"/>
    <property type="match status" value="1"/>
</dbReference>
<dbReference type="CDD" id="cd10962">
    <property type="entry name" value="CE4_GT2-like"/>
    <property type="match status" value="1"/>
</dbReference>
<dbReference type="InterPro" id="IPR002509">
    <property type="entry name" value="NODB_dom"/>
</dbReference>
<accession>A0A9E2SB20</accession>
<dbReference type="Pfam" id="PF00704">
    <property type="entry name" value="Glyco_hydro_18"/>
    <property type="match status" value="1"/>
</dbReference>
<dbReference type="GO" id="GO:0016757">
    <property type="term" value="F:glycosyltransferase activity"/>
    <property type="evidence" value="ECO:0007669"/>
    <property type="project" value="UniProtKB-KW"/>
</dbReference>
<feature type="transmembrane region" description="Helical" evidence="4">
    <location>
        <begin position="745"/>
        <end position="768"/>
    </location>
</feature>
<dbReference type="Proteomes" id="UP000812270">
    <property type="component" value="Unassembled WGS sequence"/>
</dbReference>
<evidence type="ECO:0000313" key="8">
    <source>
        <dbReference type="Proteomes" id="UP000812270"/>
    </source>
</evidence>
<evidence type="ECO:0000256" key="3">
    <source>
        <dbReference type="ARBA" id="ARBA00022679"/>
    </source>
</evidence>
<evidence type="ECO:0000256" key="1">
    <source>
        <dbReference type="ARBA" id="ARBA00006739"/>
    </source>
</evidence>
<feature type="transmembrane region" description="Helical" evidence="4">
    <location>
        <begin position="1074"/>
        <end position="1094"/>
    </location>
</feature>
<keyword evidence="4" id="KW-0472">Membrane</keyword>
<dbReference type="InterPro" id="IPR011583">
    <property type="entry name" value="Chitinase_II/V-like_cat"/>
</dbReference>
<evidence type="ECO:0000313" key="7">
    <source>
        <dbReference type="EMBL" id="MBV4358027.1"/>
    </source>
</evidence>
<gene>
    <name evidence="7" type="ORF">KTO63_12760</name>
</gene>
<feature type="transmembrane region" description="Helical" evidence="4">
    <location>
        <begin position="26"/>
        <end position="43"/>
    </location>
</feature>
<comment type="caution">
    <text evidence="7">The sequence shown here is derived from an EMBL/GenBank/DDBJ whole genome shotgun (WGS) entry which is preliminary data.</text>
</comment>
<dbReference type="Pfam" id="PF01522">
    <property type="entry name" value="Polysacc_deac_1"/>
    <property type="match status" value="1"/>
</dbReference>
<feature type="domain" description="NodB homology" evidence="5">
    <location>
        <begin position="510"/>
        <end position="703"/>
    </location>
</feature>
<dbReference type="PANTHER" id="PTHR43630">
    <property type="entry name" value="POLY-BETA-1,6-N-ACETYL-D-GLUCOSAMINE SYNTHASE"/>
    <property type="match status" value="1"/>
</dbReference>
<keyword evidence="8" id="KW-1185">Reference proteome</keyword>
<evidence type="ECO:0000256" key="4">
    <source>
        <dbReference type="SAM" id="Phobius"/>
    </source>
</evidence>
<keyword evidence="3 7" id="KW-0808">Transferase</keyword>
<dbReference type="AlphaFoldDB" id="A0A9E2SB20"/>
<dbReference type="InterPro" id="IPR001173">
    <property type="entry name" value="Glyco_trans_2-like"/>
</dbReference>
<keyword evidence="4" id="KW-1133">Transmembrane helix</keyword>
<dbReference type="GO" id="GO:0008061">
    <property type="term" value="F:chitin binding"/>
    <property type="evidence" value="ECO:0007669"/>
    <property type="project" value="InterPro"/>
</dbReference>
<dbReference type="RefSeq" id="WP_217791693.1">
    <property type="nucleotide sequence ID" value="NZ_JAHSPG010000009.1"/>
</dbReference>
<dbReference type="EMBL" id="JAHSPG010000009">
    <property type="protein sequence ID" value="MBV4358027.1"/>
    <property type="molecule type" value="Genomic_DNA"/>
</dbReference>
<sequence>MNPSTTQVFQTNSATRWQRFKWTSRILLFLAVLGIVIITITLVRDYKPSIPQLKEKNEAYKKILQTNQAFFRDNKINKQYAGFRSYIDTKMDKNQQLGCYINRYSQNPVDVDKLNPFTGAEGRPFYPFNCGIRAAFYVAWDPQSYFSLRRNISKLNLVIPEWMFIDPKGDSLYTNIDDRAYQLMKESKVKVMPILSNNFQGTFNGAAVHRIINDPKKKERLIQDILKVLSKGNFAGINVDLEDLVEKKDEPIIAFQKELYSRLHEKGYLVSQDVMPFNEDYNYTELAKCNDYIFLMAYDQFYDMSSPGPVSAQKWIEAAVDEAAKNIPSEKIILCLAGYGYDWPKDGQASNVTYQEALTTARESEGKIDFNNNTYNLHFSYFDDNDAPHEVYFTDAATNFNTMRFATEYGLSGVALWRLGSEDSRLWDFYDKDMGVAALQHFDFGDFASVESSNDVDYIGDGEILDVLSTPTNGQITTELDSAQMLIAEEHYLSLPSMFVVKKYGKVSPKQVLLTFDDGPDPIYTPQILDILGQEHVPAAFFLLGINAENNIPLVKRIYNEGHEIGNHTFSHPNVATVSKRRANIEFESTRLLIEAITGHSTILFRAPYNADAMPETMEELVPVALARQKNYLDVGESIDPEDWEPGVSADSIVQRIIDRKAELDTMGGIILLHDAGGDNRTQTVKALPRIIKYFKDNGYTFITLSELLHKKKDELMPPVPKGSGYTLMQFNYYLAEFGYWGGRILFSLFMVFIFLSLGRILLMAVLASRQNKKDKQLLVAPTIKDFPLVSIIVPAYNEEVNAVSSLSNLLKTDYPNFEVLFIDDGSKDATYDKVSNFFADEPKVKVFTKPNGGKASALNYGILQSKADYVVCIDADTKLLPDAISKLMQQFLTTLPGADEIGAIAGNVKVGNEVNMLTKWQSIEYITSQNFDRKAFAAVNAITVVPGAIGAFRKKAIEDAGGFTTDTLAEDCDLTIRILRCGYTVKNENKAIAMTEAPESLKMFLKQRFRWSFGVMQTFWKNRDALFNWKYKWLGWLALPNILIFQFMIPAIAPLADVFMIIGILTGNAAKILSYYFIFMLVDGAVSILAFSFEKEKYGKLWWLFPQRLIYRWLMYYILFKSFRKAIKGELQHWGVLKRTGNVKDIAVGAN</sequence>
<dbReference type="GO" id="GO:0016810">
    <property type="term" value="F:hydrolase activity, acting on carbon-nitrogen (but not peptide) bonds"/>
    <property type="evidence" value="ECO:0007669"/>
    <property type="project" value="InterPro"/>
</dbReference>
<name>A0A9E2SB20_9BACT</name>
<keyword evidence="2 7" id="KW-0328">Glycosyltransferase</keyword>
<feature type="domain" description="GH18" evidence="6">
    <location>
        <begin position="131"/>
        <end position="437"/>
    </location>
</feature>
<dbReference type="EC" id="2.4.-.-" evidence="7"/>
<comment type="similarity">
    <text evidence="1">Belongs to the glycosyltransferase 2 family.</text>
</comment>
<protein>
    <submittedName>
        <fullName evidence="7">Glycosyltransferase</fullName>
        <ecNumber evidence="7">2.4.-.-</ecNumber>
    </submittedName>
</protein>
<proteinExistence type="inferred from homology"/>
<evidence type="ECO:0000256" key="2">
    <source>
        <dbReference type="ARBA" id="ARBA00022676"/>
    </source>
</evidence>
<keyword evidence="4" id="KW-0812">Transmembrane</keyword>
<dbReference type="Pfam" id="PF00535">
    <property type="entry name" value="Glycos_transf_2"/>
    <property type="match status" value="1"/>
</dbReference>
<organism evidence="7 8">
    <name type="scientific">Pinibacter aurantiacus</name>
    <dbReference type="NCBI Taxonomy" id="2851599"/>
    <lineage>
        <taxon>Bacteria</taxon>
        <taxon>Pseudomonadati</taxon>
        <taxon>Bacteroidota</taxon>
        <taxon>Chitinophagia</taxon>
        <taxon>Chitinophagales</taxon>
        <taxon>Chitinophagaceae</taxon>
        <taxon>Pinibacter</taxon>
    </lineage>
</organism>
<dbReference type="CDD" id="cd06423">
    <property type="entry name" value="CESA_like"/>
    <property type="match status" value="1"/>
</dbReference>
<dbReference type="PANTHER" id="PTHR43630:SF1">
    <property type="entry name" value="POLY-BETA-1,6-N-ACETYL-D-GLUCOSAMINE SYNTHASE"/>
    <property type="match status" value="1"/>
</dbReference>
<evidence type="ECO:0000259" key="5">
    <source>
        <dbReference type="PROSITE" id="PS51677"/>
    </source>
</evidence>
<evidence type="ECO:0000259" key="6">
    <source>
        <dbReference type="PROSITE" id="PS51910"/>
    </source>
</evidence>
<dbReference type="GO" id="GO:0005975">
    <property type="term" value="P:carbohydrate metabolic process"/>
    <property type="evidence" value="ECO:0007669"/>
    <property type="project" value="InterPro"/>
</dbReference>
<reference evidence="7" key="1">
    <citation type="submission" date="2021-06" db="EMBL/GenBank/DDBJ databases">
        <authorList>
            <person name="Huq M.A."/>
        </authorList>
    </citation>
    <scope>NUCLEOTIDE SEQUENCE</scope>
    <source>
        <strain evidence="7">MAH-26</strain>
    </source>
</reference>
<dbReference type="PROSITE" id="PS51677">
    <property type="entry name" value="NODB"/>
    <property type="match status" value="1"/>
</dbReference>